<dbReference type="Gene3D" id="6.10.340.10">
    <property type="match status" value="1"/>
</dbReference>
<sequence length="476" mass="54831">MKTIRGKLVVYFFAIILLFQVTAIAIFVSSSELTDTYNDSFQRFLLLNNISQHASELYSTTKSFVNEPNAENSDAYFHIKADLEDSLNQLSETFYYIETIEMKNYINLIETFIYETDLTVGSVLRDDTEQYMNHLEEAGNTSDYISESTLEIINLELTAYQSFYKDLQQRHHNFMFFIMFMFLTTIMLAIFFAIWFSKGITRPLGKLSAAAKEVASGELQGEPVHIRTNDELRLLGDTFNQMRTNIHDLFEEVQDQSELDRLVKEMELKHLQNQVNPHFLFNTLNTISKMAYMEDATSTSGLIDSAAALLRHSLGELDHRVSLKDEVRVVQDYFHIQHVRFSERVTFQLDIDENCLDIEVPQLTLQPLVENAFIHGIEEKEEGGTISLAIYEQHDHVIVEIRDDGIGMSQEIVDQIISRTNQQEEHVGHSTGIGLTNVIRRLELFFRKDHMVEMESEPGSGTVIRLILPYDKEGMA</sequence>
<dbReference type="RefSeq" id="WP_188632736.1">
    <property type="nucleotide sequence ID" value="NZ_BMNQ01000021.1"/>
</dbReference>
<keyword evidence="11 12" id="KW-0472">Membrane</keyword>
<evidence type="ECO:0000256" key="7">
    <source>
        <dbReference type="ARBA" id="ARBA00022741"/>
    </source>
</evidence>
<evidence type="ECO:0000256" key="12">
    <source>
        <dbReference type="SAM" id="Phobius"/>
    </source>
</evidence>
<reference evidence="15" key="2">
    <citation type="submission" date="2020-09" db="EMBL/GenBank/DDBJ databases">
        <authorList>
            <person name="Sun Q."/>
            <person name="Ohkuma M."/>
        </authorList>
    </citation>
    <scope>NUCLEOTIDE SEQUENCE</scope>
    <source>
        <strain evidence="15">JCM 12580</strain>
    </source>
</reference>
<name>A0A917UYA3_9BACI</name>
<dbReference type="SMART" id="SM00387">
    <property type="entry name" value="HATPase_c"/>
    <property type="match status" value="1"/>
</dbReference>
<evidence type="ECO:0000259" key="14">
    <source>
        <dbReference type="PROSITE" id="PS50885"/>
    </source>
</evidence>
<dbReference type="PROSITE" id="PS50885">
    <property type="entry name" value="HAMP"/>
    <property type="match status" value="1"/>
</dbReference>
<gene>
    <name evidence="15" type="ORF">GCM10007063_17650</name>
</gene>
<evidence type="ECO:0000256" key="11">
    <source>
        <dbReference type="ARBA" id="ARBA00023136"/>
    </source>
</evidence>
<evidence type="ECO:0000256" key="3">
    <source>
        <dbReference type="ARBA" id="ARBA00012438"/>
    </source>
</evidence>
<keyword evidence="10" id="KW-0902">Two-component regulatory system</keyword>
<evidence type="ECO:0000256" key="9">
    <source>
        <dbReference type="ARBA" id="ARBA00022840"/>
    </source>
</evidence>
<comment type="catalytic activity">
    <reaction evidence="1">
        <text>ATP + protein L-histidine = ADP + protein N-phospho-L-histidine.</text>
        <dbReference type="EC" id="2.7.13.3"/>
    </reaction>
</comment>
<dbReference type="SUPFAM" id="SSF55874">
    <property type="entry name" value="ATPase domain of HSP90 chaperone/DNA topoisomerase II/histidine kinase"/>
    <property type="match status" value="1"/>
</dbReference>
<dbReference type="EC" id="2.7.13.3" evidence="3"/>
<evidence type="ECO:0000259" key="13">
    <source>
        <dbReference type="PROSITE" id="PS50109"/>
    </source>
</evidence>
<feature type="transmembrane region" description="Helical" evidence="12">
    <location>
        <begin position="174"/>
        <end position="196"/>
    </location>
</feature>
<keyword evidence="4" id="KW-1003">Cell membrane</keyword>
<dbReference type="InterPro" id="IPR005467">
    <property type="entry name" value="His_kinase_dom"/>
</dbReference>
<dbReference type="Pfam" id="PF02518">
    <property type="entry name" value="HATPase_c"/>
    <property type="match status" value="1"/>
</dbReference>
<keyword evidence="16" id="KW-1185">Reference proteome</keyword>
<keyword evidence="6" id="KW-0808">Transferase</keyword>
<dbReference type="GO" id="GO:0005886">
    <property type="term" value="C:plasma membrane"/>
    <property type="evidence" value="ECO:0007669"/>
    <property type="project" value="UniProtKB-SubCell"/>
</dbReference>
<proteinExistence type="predicted"/>
<dbReference type="EMBL" id="BMNQ01000021">
    <property type="protein sequence ID" value="GGJ95635.1"/>
    <property type="molecule type" value="Genomic_DNA"/>
</dbReference>
<feature type="domain" description="HAMP" evidence="14">
    <location>
        <begin position="198"/>
        <end position="251"/>
    </location>
</feature>
<evidence type="ECO:0000256" key="10">
    <source>
        <dbReference type="ARBA" id="ARBA00023012"/>
    </source>
</evidence>
<comment type="caution">
    <text evidence="15">The sequence shown here is derived from an EMBL/GenBank/DDBJ whole genome shotgun (WGS) entry which is preliminary data.</text>
</comment>
<dbReference type="PRINTS" id="PR00344">
    <property type="entry name" value="BCTRLSENSOR"/>
</dbReference>
<evidence type="ECO:0000256" key="6">
    <source>
        <dbReference type="ARBA" id="ARBA00022679"/>
    </source>
</evidence>
<keyword evidence="7" id="KW-0547">Nucleotide-binding</keyword>
<keyword evidence="5" id="KW-0597">Phosphoprotein</keyword>
<evidence type="ECO:0000256" key="1">
    <source>
        <dbReference type="ARBA" id="ARBA00000085"/>
    </source>
</evidence>
<feature type="domain" description="Histidine kinase" evidence="13">
    <location>
        <begin position="275"/>
        <end position="472"/>
    </location>
</feature>
<dbReference type="SUPFAM" id="SSF158472">
    <property type="entry name" value="HAMP domain-like"/>
    <property type="match status" value="1"/>
</dbReference>
<dbReference type="CDD" id="cd06225">
    <property type="entry name" value="HAMP"/>
    <property type="match status" value="1"/>
</dbReference>
<evidence type="ECO:0000256" key="8">
    <source>
        <dbReference type="ARBA" id="ARBA00022777"/>
    </source>
</evidence>
<keyword evidence="9" id="KW-0067">ATP-binding</keyword>
<organism evidence="15 16">
    <name type="scientific">Lentibacillus kapialis</name>
    <dbReference type="NCBI Taxonomy" id="340214"/>
    <lineage>
        <taxon>Bacteria</taxon>
        <taxon>Bacillati</taxon>
        <taxon>Bacillota</taxon>
        <taxon>Bacilli</taxon>
        <taxon>Bacillales</taxon>
        <taxon>Bacillaceae</taxon>
        <taxon>Lentibacillus</taxon>
    </lineage>
</organism>
<keyword evidence="12" id="KW-0812">Transmembrane</keyword>
<dbReference type="InterPro" id="IPR036890">
    <property type="entry name" value="HATPase_C_sf"/>
</dbReference>
<evidence type="ECO:0000313" key="15">
    <source>
        <dbReference type="EMBL" id="GGJ95635.1"/>
    </source>
</evidence>
<evidence type="ECO:0000256" key="5">
    <source>
        <dbReference type="ARBA" id="ARBA00022553"/>
    </source>
</evidence>
<evidence type="ECO:0000313" key="16">
    <source>
        <dbReference type="Proteomes" id="UP000658382"/>
    </source>
</evidence>
<dbReference type="InterPro" id="IPR003594">
    <property type="entry name" value="HATPase_dom"/>
</dbReference>
<evidence type="ECO:0000256" key="2">
    <source>
        <dbReference type="ARBA" id="ARBA00004651"/>
    </source>
</evidence>
<keyword evidence="8" id="KW-0418">Kinase</keyword>
<dbReference type="PROSITE" id="PS50109">
    <property type="entry name" value="HIS_KIN"/>
    <property type="match status" value="1"/>
</dbReference>
<dbReference type="InterPro" id="IPR010559">
    <property type="entry name" value="Sig_transdc_His_kin_internal"/>
</dbReference>
<accession>A0A917UYA3</accession>
<reference evidence="15" key="1">
    <citation type="journal article" date="2014" name="Int. J. Syst. Evol. Microbiol.">
        <title>Complete genome sequence of Corynebacterium casei LMG S-19264T (=DSM 44701T), isolated from a smear-ripened cheese.</title>
        <authorList>
            <consortium name="US DOE Joint Genome Institute (JGI-PGF)"/>
            <person name="Walter F."/>
            <person name="Albersmeier A."/>
            <person name="Kalinowski J."/>
            <person name="Ruckert C."/>
        </authorList>
    </citation>
    <scope>NUCLEOTIDE SEQUENCE</scope>
    <source>
        <strain evidence="15">JCM 12580</strain>
    </source>
</reference>
<dbReference type="Pfam" id="PF00672">
    <property type="entry name" value="HAMP"/>
    <property type="match status" value="1"/>
</dbReference>
<dbReference type="InterPro" id="IPR050640">
    <property type="entry name" value="Bact_2-comp_sensor_kinase"/>
</dbReference>
<evidence type="ECO:0000256" key="4">
    <source>
        <dbReference type="ARBA" id="ARBA00022475"/>
    </source>
</evidence>
<dbReference type="InterPro" id="IPR003660">
    <property type="entry name" value="HAMP_dom"/>
</dbReference>
<dbReference type="AlphaFoldDB" id="A0A917UYA3"/>
<dbReference type="PANTHER" id="PTHR34220:SF7">
    <property type="entry name" value="SENSOR HISTIDINE KINASE YPDA"/>
    <property type="match status" value="1"/>
</dbReference>
<keyword evidence="12" id="KW-1133">Transmembrane helix</keyword>
<dbReference type="Gene3D" id="3.30.565.10">
    <property type="entry name" value="Histidine kinase-like ATPase, C-terminal domain"/>
    <property type="match status" value="1"/>
</dbReference>
<dbReference type="Pfam" id="PF06580">
    <property type="entry name" value="His_kinase"/>
    <property type="match status" value="1"/>
</dbReference>
<dbReference type="Proteomes" id="UP000658382">
    <property type="component" value="Unassembled WGS sequence"/>
</dbReference>
<dbReference type="SMART" id="SM00304">
    <property type="entry name" value="HAMP"/>
    <property type="match status" value="1"/>
</dbReference>
<dbReference type="GO" id="GO:0000155">
    <property type="term" value="F:phosphorelay sensor kinase activity"/>
    <property type="evidence" value="ECO:0007669"/>
    <property type="project" value="InterPro"/>
</dbReference>
<protein>
    <recommendedName>
        <fullName evidence="3">histidine kinase</fullName>
        <ecNumber evidence="3">2.7.13.3</ecNumber>
    </recommendedName>
</protein>
<dbReference type="GO" id="GO:0005524">
    <property type="term" value="F:ATP binding"/>
    <property type="evidence" value="ECO:0007669"/>
    <property type="project" value="UniProtKB-KW"/>
</dbReference>
<dbReference type="PANTHER" id="PTHR34220">
    <property type="entry name" value="SENSOR HISTIDINE KINASE YPDA"/>
    <property type="match status" value="1"/>
</dbReference>
<dbReference type="InterPro" id="IPR004358">
    <property type="entry name" value="Sig_transdc_His_kin-like_C"/>
</dbReference>
<comment type="subcellular location">
    <subcellularLocation>
        <location evidence="2">Cell membrane</location>
        <topology evidence="2">Multi-pass membrane protein</topology>
    </subcellularLocation>
</comment>